<proteinExistence type="predicted"/>
<evidence type="ECO:0000313" key="3">
    <source>
        <dbReference type="Proteomes" id="UP001141552"/>
    </source>
</evidence>
<keyword evidence="1" id="KW-1133">Transmembrane helix</keyword>
<dbReference type="OrthoDB" id="256303at2759"/>
<reference evidence="2" key="1">
    <citation type="submission" date="2022-02" db="EMBL/GenBank/DDBJ databases">
        <authorList>
            <person name="Henning P.M."/>
            <person name="McCubbin A.G."/>
            <person name="Shore J.S."/>
        </authorList>
    </citation>
    <scope>NUCLEOTIDE SEQUENCE</scope>
    <source>
        <strain evidence="2">F60SS</strain>
        <tissue evidence="2">Leaves</tissue>
    </source>
</reference>
<dbReference type="InterPro" id="IPR053053">
    <property type="entry name" value="WD_repeat_protein"/>
</dbReference>
<evidence type="ECO:0000256" key="1">
    <source>
        <dbReference type="SAM" id="Phobius"/>
    </source>
</evidence>
<keyword evidence="1" id="KW-0812">Transmembrane</keyword>
<comment type="caution">
    <text evidence="2">The sequence shown here is derived from an EMBL/GenBank/DDBJ whole genome shotgun (WGS) entry which is preliminary data.</text>
</comment>
<dbReference type="AlphaFoldDB" id="A0A9Q0JEX2"/>
<sequence>MMRLKWSPRGGSLVSCGYDFAARVGGLRRTRCMWRPIPAPAFGAIQLILVLLPSQMVIILPSFLQFPHSSLTSIKDLKAMPCLAFPSSAISAWMVRSLPLARRMVQYTIAAIGRLNLVRKIKAYDHACIDVEFHPVFPDVIASCSWNGDVSVFE</sequence>
<keyword evidence="1" id="KW-0472">Membrane</keyword>
<dbReference type="SUPFAM" id="SSF50978">
    <property type="entry name" value="WD40 repeat-like"/>
    <property type="match status" value="1"/>
</dbReference>
<dbReference type="InterPro" id="IPR036322">
    <property type="entry name" value="WD40_repeat_dom_sf"/>
</dbReference>
<accession>A0A9Q0JEX2</accession>
<dbReference type="EMBL" id="JAKUCV010003410">
    <property type="protein sequence ID" value="KAJ4839054.1"/>
    <property type="molecule type" value="Genomic_DNA"/>
</dbReference>
<dbReference type="Proteomes" id="UP001141552">
    <property type="component" value="Unassembled WGS sequence"/>
</dbReference>
<evidence type="ECO:0000313" key="2">
    <source>
        <dbReference type="EMBL" id="KAJ4839054.1"/>
    </source>
</evidence>
<name>A0A9Q0JEX2_9ROSI</name>
<organism evidence="2 3">
    <name type="scientific">Turnera subulata</name>
    <dbReference type="NCBI Taxonomy" id="218843"/>
    <lineage>
        <taxon>Eukaryota</taxon>
        <taxon>Viridiplantae</taxon>
        <taxon>Streptophyta</taxon>
        <taxon>Embryophyta</taxon>
        <taxon>Tracheophyta</taxon>
        <taxon>Spermatophyta</taxon>
        <taxon>Magnoliopsida</taxon>
        <taxon>eudicotyledons</taxon>
        <taxon>Gunneridae</taxon>
        <taxon>Pentapetalae</taxon>
        <taxon>rosids</taxon>
        <taxon>fabids</taxon>
        <taxon>Malpighiales</taxon>
        <taxon>Passifloraceae</taxon>
        <taxon>Turnera</taxon>
    </lineage>
</organism>
<protein>
    <submittedName>
        <fullName evidence="2">Uncharacterized protein</fullName>
    </submittedName>
</protein>
<gene>
    <name evidence="2" type="ORF">Tsubulata_037796</name>
</gene>
<reference evidence="2" key="2">
    <citation type="journal article" date="2023" name="Plants (Basel)">
        <title>Annotation of the Turnera subulata (Passifloraceae) Draft Genome Reveals the S-Locus Evolved after the Divergence of Turneroideae from Passifloroideae in a Stepwise Manner.</title>
        <authorList>
            <person name="Henning P.M."/>
            <person name="Roalson E.H."/>
            <person name="Mir W."/>
            <person name="McCubbin A.G."/>
            <person name="Shore J.S."/>
        </authorList>
    </citation>
    <scope>NUCLEOTIDE SEQUENCE</scope>
    <source>
        <strain evidence="2">F60SS</strain>
    </source>
</reference>
<keyword evidence="3" id="KW-1185">Reference proteome</keyword>
<feature type="transmembrane region" description="Helical" evidence="1">
    <location>
        <begin position="37"/>
        <end position="58"/>
    </location>
</feature>
<dbReference type="PANTHER" id="PTHR44566:SF1">
    <property type="entry name" value="WD REPEAT-CONTAINING PROTEIN 25"/>
    <property type="match status" value="1"/>
</dbReference>
<dbReference type="PANTHER" id="PTHR44566">
    <property type="entry name" value="TRANSDUCIN/WD40 REPEAT-LIKE SUPERFAMILY PROTEIN"/>
    <property type="match status" value="1"/>
</dbReference>